<dbReference type="OrthoDB" id="2020662at2759"/>
<protein>
    <recommendedName>
        <fullName evidence="4 10">Glutamine-dependent NAD(+) synthetase</fullName>
        <ecNumber evidence="3 10">6.3.5.1</ecNumber>
    </recommendedName>
    <alternativeName>
        <fullName evidence="9 10">NAD(+) synthase [glutamine-hydrolyzing]</fullName>
    </alternativeName>
</protein>
<dbReference type="PROSITE" id="PS50263">
    <property type="entry name" value="CN_HYDROLASE"/>
    <property type="match status" value="1"/>
</dbReference>
<dbReference type="SUPFAM" id="SSF52402">
    <property type="entry name" value="Adenine nucleotide alpha hydrolases-like"/>
    <property type="match status" value="1"/>
</dbReference>
<feature type="domain" description="CN hydrolase" evidence="11">
    <location>
        <begin position="7"/>
        <end position="278"/>
    </location>
</feature>
<evidence type="ECO:0000256" key="4">
    <source>
        <dbReference type="ARBA" id="ARBA00017309"/>
    </source>
</evidence>
<dbReference type="PIRSF" id="PIRSF006630">
    <property type="entry name" value="NADS_GAT"/>
    <property type="match status" value="1"/>
</dbReference>
<dbReference type="InterPro" id="IPR003010">
    <property type="entry name" value="C-N_Hydrolase"/>
</dbReference>
<evidence type="ECO:0000256" key="2">
    <source>
        <dbReference type="ARBA" id="ARBA00007145"/>
    </source>
</evidence>
<reference evidence="12" key="1">
    <citation type="submission" date="2020-09" db="EMBL/GenBank/DDBJ databases">
        <authorList>
            <person name="Kikuchi T."/>
        </authorList>
    </citation>
    <scope>NUCLEOTIDE SEQUENCE</scope>
    <source>
        <strain evidence="12">Ka4C1</strain>
    </source>
</reference>
<dbReference type="InterPro" id="IPR036526">
    <property type="entry name" value="C-N_Hydrolase_sf"/>
</dbReference>
<dbReference type="InterPro" id="IPR022310">
    <property type="entry name" value="NAD/GMP_synthase"/>
</dbReference>
<dbReference type="HAMAP" id="MF_02090">
    <property type="entry name" value="NadE_glutamine_dep"/>
    <property type="match status" value="1"/>
</dbReference>
<evidence type="ECO:0000256" key="8">
    <source>
        <dbReference type="ARBA" id="ARBA00023027"/>
    </source>
</evidence>
<dbReference type="EC" id="6.3.5.1" evidence="3 10"/>
<keyword evidence="7 10" id="KW-0067">ATP-binding</keyword>
<dbReference type="InterPro" id="IPR003694">
    <property type="entry name" value="NAD_synthase"/>
</dbReference>
<keyword evidence="8 10" id="KW-0520">NAD</keyword>
<dbReference type="InterPro" id="IPR014445">
    <property type="entry name" value="Gln-dep_NAD_synthase"/>
</dbReference>
<dbReference type="Pfam" id="PF02540">
    <property type="entry name" value="NAD_synthase"/>
    <property type="match status" value="1"/>
</dbReference>
<dbReference type="Proteomes" id="UP000582659">
    <property type="component" value="Unassembled WGS sequence"/>
</dbReference>
<keyword evidence="5 10" id="KW-0436">Ligase</keyword>
<evidence type="ECO:0000259" key="11">
    <source>
        <dbReference type="PROSITE" id="PS50263"/>
    </source>
</evidence>
<evidence type="ECO:0000256" key="5">
    <source>
        <dbReference type="ARBA" id="ARBA00022598"/>
    </source>
</evidence>
<dbReference type="FunFam" id="3.40.50.620:FF:000036">
    <property type="entry name" value="Glutamine-dependent NAD(+) synthetase"/>
    <property type="match status" value="1"/>
</dbReference>
<dbReference type="SUPFAM" id="SSF56317">
    <property type="entry name" value="Carbon-nitrogen hydrolase"/>
    <property type="match status" value="1"/>
</dbReference>
<keyword evidence="13" id="KW-1185">Reference proteome</keyword>
<comment type="pathway">
    <text evidence="1 10">Cofactor biosynthesis; NAD(+) biosynthesis; NAD(+) from deamido-NAD(+) (L-Gln route): step 1/1.</text>
</comment>
<dbReference type="UniPathway" id="UPA00253">
    <property type="reaction ID" value="UER00334"/>
</dbReference>
<keyword evidence="6 10" id="KW-0547">Nucleotide-binding</keyword>
<dbReference type="Pfam" id="PF00795">
    <property type="entry name" value="CN_hydrolase"/>
    <property type="match status" value="1"/>
</dbReference>
<sequence>MPWNRRANIAVCTVNQWALDFKGNLERILKTSREAFEKGARIRLGPELEICGYGCADHFFELDTQNHSWEVLKVIVDESKKLPNLLIITGMPIRYEITLYNCLVSVCNGKIISIYPKSALCDDDVYRESRYFTSWKRKHEYVEYRLDAEFGFEQETVPFGDVFVQSSDGVRVGFELCEELWTAKTKAVDLTLRAVDIICNGSGSHHVLGKSHQRINQLVLGQTQKLGGIYLYSNHRGCDGDRVYYDGMSSIVMNGKLYAQINQFDIEDTCVVNSVLDLDEIVVFRNKQSLCEQSSREPIIPFIRFDGRLLESPQQLTAPLAKPISTRQRTDDDELCHAPPAWLWCYLRRSKMAGFFLPLSGGQDSASVAVMVRLMCEKVCKASRENKDKEDPAYYFQGERVPDDPAEFCSRVLYSVYMGTKNSSEETKKAAEDLAKAINSNHSSIVVDMAVDALLGVFKMSFGLVLSFTNPDNRVIMALQNIQARIRMVLSYLYAQASLVYYNRPGSLLVLATSNVDESLVGYVTKYDCSSGDLNPIGSICKKDLRSFLKYVYEEYKWEGLEAIMNAVPTAELRPLEDGKVVQTDEDEIGLTYDELAVIGKLRRPGGCGPYALFLKLLPLWSDKYTPREVAEKVYRFTRRYAINRHKATVATPSCHANQYSNDDHRNDHRPFLYPNFEWQFEKIEKIVNELEEKQ</sequence>
<dbReference type="PANTHER" id="PTHR23090">
    <property type="entry name" value="NH 3 /GLUTAMINE-DEPENDENT NAD + SYNTHETASE"/>
    <property type="match status" value="1"/>
</dbReference>
<dbReference type="NCBIfam" id="TIGR00552">
    <property type="entry name" value="nadE"/>
    <property type="match status" value="1"/>
</dbReference>
<dbReference type="Proteomes" id="UP000659654">
    <property type="component" value="Unassembled WGS sequence"/>
</dbReference>
<dbReference type="EMBL" id="CAJFCV020000001">
    <property type="protein sequence ID" value="CAG9082378.1"/>
    <property type="molecule type" value="Genomic_DNA"/>
</dbReference>
<evidence type="ECO:0000256" key="1">
    <source>
        <dbReference type="ARBA" id="ARBA00005188"/>
    </source>
</evidence>
<dbReference type="PANTHER" id="PTHR23090:SF9">
    <property type="entry name" value="GLUTAMINE-DEPENDENT NAD(+) SYNTHETASE"/>
    <property type="match status" value="1"/>
</dbReference>
<accession>A0A7I8XA23</accession>
<dbReference type="GO" id="GO:0004359">
    <property type="term" value="F:glutaminase activity"/>
    <property type="evidence" value="ECO:0007669"/>
    <property type="project" value="InterPro"/>
</dbReference>
<dbReference type="CDD" id="cd07570">
    <property type="entry name" value="GAT_Gln-NAD-synth"/>
    <property type="match status" value="1"/>
</dbReference>
<name>A0A7I8XA23_BURXY</name>
<dbReference type="GO" id="GO:0003952">
    <property type="term" value="F:NAD+ synthase (glutamine-hydrolyzing) activity"/>
    <property type="evidence" value="ECO:0007669"/>
    <property type="project" value="UniProtKB-UniRule"/>
</dbReference>
<dbReference type="Gene3D" id="3.60.110.10">
    <property type="entry name" value="Carbon-nitrogen hydrolase"/>
    <property type="match status" value="1"/>
</dbReference>
<dbReference type="Gene3D" id="3.40.50.620">
    <property type="entry name" value="HUPs"/>
    <property type="match status" value="1"/>
</dbReference>
<organism evidence="12 13">
    <name type="scientific">Bursaphelenchus xylophilus</name>
    <name type="common">Pinewood nematode worm</name>
    <name type="synonym">Aphelenchoides xylophilus</name>
    <dbReference type="NCBI Taxonomy" id="6326"/>
    <lineage>
        <taxon>Eukaryota</taxon>
        <taxon>Metazoa</taxon>
        <taxon>Ecdysozoa</taxon>
        <taxon>Nematoda</taxon>
        <taxon>Chromadorea</taxon>
        <taxon>Rhabditida</taxon>
        <taxon>Tylenchina</taxon>
        <taxon>Tylenchomorpha</taxon>
        <taxon>Aphelenchoidea</taxon>
        <taxon>Aphelenchoididae</taxon>
        <taxon>Bursaphelenchus</taxon>
    </lineage>
</organism>
<evidence type="ECO:0000256" key="6">
    <source>
        <dbReference type="ARBA" id="ARBA00022741"/>
    </source>
</evidence>
<evidence type="ECO:0000313" key="13">
    <source>
        <dbReference type="Proteomes" id="UP000659654"/>
    </source>
</evidence>
<dbReference type="CDD" id="cd00553">
    <property type="entry name" value="NAD_synthase"/>
    <property type="match status" value="1"/>
</dbReference>
<dbReference type="GO" id="GO:0005524">
    <property type="term" value="F:ATP binding"/>
    <property type="evidence" value="ECO:0007669"/>
    <property type="project" value="UniProtKB-UniRule"/>
</dbReference>
<evidence type="ECO:0000256" key="3">
    <source>
        <dbReference type="ARBA" id="ARBA00012743"/>
    </source>
</evidence>
<dbReference type="GO" id="GO:0005737">
    <property type="term" value="C:cytoplasm"/>
    <property type="evidence" value="ECO:0007669"/>
    <property type="project" value="InterPro"/>
</dbReference>
<proteinExistence type="inferred from homology"/>
<dbReference type="GO" id="GO:0009435">
    <property type="term" value="P:NAD+ biosynthetic process"/>
    <property type="evidence" value="ECO:0007669"/>
    <property type="project" value="UniProtKB-UniRule"/>
</dbReference>
<gene>
    <name evidence="12" type="ORF">BXYJ_LOCUS895</name>
</gene>
<evidence type="ECO:0000313" key="12">
    <source>
        <dbReference type="EMBL" id="CAD5208659.1"/>
    </source>
</evidence>
<comment type="caution">
    <text evidence="12">The sequence shown here is derived from an EMBL/GenBank/DDBJ whole genome shotgun (WGS) entry which is preliminary data.</text>
</comment>
<evidence type="ECO:0000256" key="10">
    <source>
        <dbReference type="PIRNR" id="PIRNR006630"/>
    </source>
</evidence>
<comment type="similarity">
    <text evidence="2 10">In the C-terminal section; belongs to the NAD synthetase family.</text>
</comment>
<evidence type="ECO:0000256" key="7">
    <source>
        <dbReference type="ARBA" id="ARBA00022840"/>
    </source>
</evidence>
<dbReference type="SMR" id="A0A7I8XA23"/>
<dbReference type="AlphaFoldDB" id="A0A7I8XA23"/>
<dbReference type="EMBL" id="CAJFDI010000001">
    <property type="protein sequence ID" value="CAD5208659.1"/>
    <property type="molecule type" value="Genomic_DNA"/>
</dbReference>
<evidence type="ECO:0000256" key="9">
    <source>
        <dbReference type="ARBA" id="ARBA00030681"/>
    </source>
</evidence>
<dbReference type="InterPro" id="IPR014729">
    <property type="entry name" value="Rossmann-like_a/b/a_fold"/>
</dbReference>
<comment type="catalytic activity">
    <reaction evidence="10">
        <text>deamido-NAD(+) + L-glutamine + ATP + H2O = L-glutamate + AMP + diphosphate + NAD(+) + H(+)</text>
        <dbReference type="Rhea" id="RHEA:24384"/>
        <dbReference type="ChEBI" id="CHEBI:15377"/>
        <dbReference type="ChEBI" id="CHEBI:15378"/>
        <dbReference type="ChEBI" id="CHEBI:29985"/>
        <dbReference type="ChEBI" id="CHEBI:30616"/>
        <dbReference type="ChEBI" id="CHEBI:33019"/>
        <dbReference type="ChEBI" id="CHEBI:57540"/>
        <dbReference type="ChEBI" id="CHEBI:58359"/>
        <dbReference type="ChEBI" id="CHEBI:58437"/>
        <dbReference type="ChEBI" id="CHEBI:456215"/>
        <dbReference type="EC" id="6.3.5.1"/>
    </reaction>
</comment>